<evidence type="ECO:0000256" key="7">
    <source>
        <dbReference type="ARBA" id="ARBA00022842"/>
    </source>
</evidence>
<dbReference type="GO" id="GO:0046872">
    <property type="term" value="F:metal ion binding"/>
    <property type="evidence" value="ECO:0007669"/>
    <property type="project" value="UniProtKB-KW"/>
</dbReference>
<accession>A0A933NXC7</accession>
<dbReference type="SUPFAM" id="SSF53448">
    <property type="entry name" value="Nucleotide-diphospho-sugar transferases"/>
    <property type="match status" value="1"/>
</dbReference>
<gene>
    <name evidence="11" type="primary">rfbA</name>
    <name evidence="11" type="ORF">HY834_04900</name>
</gene>
<dbReference type="EC" id="2.7.7.24" evidence="3 9"/>
<keyword evidence="5 9" id="KW-0548">Nucleotidyltransferase</keyword>
<dbReference type="NCBIfam" id="TIGR01207">
    <property type="entry name" value="rmlA"/>
    <property type="match status" value="1"/>
</dbReference>
<dbReference type="InterPro" id="IPR005835">
    <property type="entry name" value="NTP_transferase_dom"/>
</dbReference>
<evidence type="ECO:0000256" key="2">
    <source>
        <dbReference type="ARBA" id="ARBA00010480"/>
    </source>
</evidence>
<dbReference type="FunFam" id="3.90.550.10:FF:000023">
    <property type="entry name" value="Glucose-1-phosphate thymidylyltransferase"/>
    <property type="match status" value="1"/>
</dbReference>
<keyword evidence="4 9" id="KW-0808">Transferase</keyword>
<name>A0A933NXC7_9HYPH</name>
<comment type="function">
    <text evidence="9">Catalyzes the formation of dTDP-glucose, from dTTP and glucose 1-phosphate, as well as its pyrophosphorolysis.</text>
</comment>
<dbReference type="InterPro" id="IPR005907">
    <property type="entry name" value="G1P_thy_trans_s"/>
</dbReference>
<comment type="cofactor">
    <cofactor evidence="1">
        <name>Mg(2+)</name>
        <dbReference type="ChEBI" id="CHEBI:18420"/>
    </cofactor>
</comment>
<dbReference type="InterPro" id="IPR029044">
    <property type="entry name" value="Nucleotide-diphossugar_trans"/>
</dbReference>
<feature type="domain" description="Nucleotidyl transferase" evidence="10">
    <location>
        <begin position="2"/>
        <end position="239"/>
    </location>
</feature>
<comment type="caution">
    <text evidence="11">The sequence shown here is derived from an EMBL/GenBank/DDBJ whole genome shotgun (WGS) entry which is preliminary data.</text>
</comment>
<comment type="catalytic activity">
    <reaction evidence="8 9">
        <text>dTTP + alpha-D-glucose 1-phosphate + H(+) = dTDP-alpha-D-glucose + diphosphate</text>
        <dbReference type="Rhea" id="RHEA:15225"/>
        <dbReference type="ChEBI" id="CHEBI:15378"/>
        <dbReference type="ChEBI" id="CHEBI:33019"/>
        <dbReference type="ChEBI" id="CHEBI:37568"/>
        <dbReference type="ChEBI" id="CHEBI:57477"/>
        <dbReference type="ChEBI" id="CHEBI:58601"/>
        <dbReference type="EC" id="2.7.7.24"/>
    </reaction>
</comment>
<evidence type="ECO:0000259" key="10">
    <source>
        <dbReference type="Pfam" id="PF00483"/>
    </source>
</evidence>
<sequence length="293" mass="32202">MKGIILAGGLGTRLYPLTISISKQLLPIYDKPMIYYPMSTLMLAGINDILVITTPRDAPQFQALLGDGSDFGIALTYTEQLEPNGIAEAFIIGRDFVGNDGVALILGDNIFFGAGLSQLGQDAVARTRGATVFAYRVEDPERYGVVSFDSVTGRARTIEEKPQNPKSSWAVTGLYFYDNDVLDIAAATKPSARGEREITDVNRAYLERGDLHVQKLGRGYAWLDTGTHDSLHEASSFVRTIEHRQGMMVMCPEEIAYESGFMTAGEVLARADKLGKTDYAAYLRRRIRELADG</sequence>
<keyword evidence="6 9" id="KW-0479">Metal-binding</keyword>
<dbReference type="CDD" id="cd02538">
    <property type="entry name" value="G1P_TT_short"/>
    <property type="match status" value="1"/>
</dbReference>
<evidence type="ECO:0000313" key="11">
    <source>
        <dbReference type="EMBL" id="MBI4921065.1"/>
    </source>
</evidence>
<evidence type="ECO:0000256" key="4">
    <source>
        <dbReference type="ARBA" id="ARBA00022679"/>
    </source>
</evidence>
<reference evidence="11" key="1">
    <citation type="submission" date="2020-07" db="EMBL/GenBank/DDBJ databases">
        <title>Huge and variable diversity of episymbiotic CPR bacteria and DPANN archaea in groundwater ecosystems.</title>
        <authorList>
            <person name="He C.Y."/>
            <person name="Keren R."/>
            <person name="Whittaker M."/>
            <person name="Farag I.F."/>
            <person name="Doudna J."/>
            <person name="Cate J.H.D."/>
            <person name="Banfield J.F."/>
        </authorList>
    </citation>
    <scope>NUCLEOTIDE SEQUENCE</scope>
    <source>
        <strain evidence="11">NC_groundwater_1586_Pr3_B-0.1um_66_15</strain>
    </source>
</reference>
<dbReference type="AlphaFoldDB" id="A0A933NXC7"/>
<proteinExistence type="inferred from homology"/>
<evidence type="ECO:0000313" key="12">
    <source>
        <dbReference type="Proteomes" id="UP000782610"/>
    </source>
</evidence>
<evidence type="ECO:0000256" key="8">
    <source>
        <dbReference type="ARBA" id="ARBA00049336"/>
    </source>
</evidence>
<keyword evidence="7 9" id="KW-0460">Magnesium</keyword>
<dbReference type="Gene3D" id="3.90.550.10">
    <property type="entry name" value="Spore Coat Polysaccharide Biosynthesis Protein SpsA, Chain A"/>
    <property type="match status" value="1"/>
</dbReference>
<dbReference type="EMBL" id="JACRAF010000016">
    <property type="protein sequence ID" value="MBI4921065.1"/>
    <property type="molecule type" value="Genomic_DNA"/>
</dbReference>
<dbReference type="PANTHER" id="PTHR43532">
    <property type="entry name" value="GLUCOSE-1-PHOSPHATE THYMIDYLYLTRANSFERASE"/>
    <property type="match status" value="1"/>
</dbReference>
<evidence type="ECO:0000256" key="9">
    <source>
        <dbReference type="RuleBase" id="RU003706"/>
    </source>
</evidence>
<dbReference type="Pfam" id="PF00483">
    <property type="entry name" value="NTP_transferase"/>
    <property type="match status" value="1"/>
</dbReference>
<comment type="similarity">
    <text evidence="2 9">Belongs to the glucose-1-phosphate thymidylyltransferase family.</text>
</comment>
<organism evidence="11 12">
    <name type="scientific">Devosia nanyangense</name>
    <dbReference type="NCBI Taxonomy" id="1228055"/>
    <lineage>
        <taxon>Bacteria</taxon>
        <taxon>Pseudomonadati</taxon>
        <taxon>Pseudomonadota</taxon>
        <taxon>Alphaproteobacteria</taxon>
        <taxon>Hyphomicrobiales</taxon>
        <taxon>Devosiaceae</taxon>
        <taxon>Devosia</taxon>
    </lineage>
</organism>
<protein>
    <recommendedName>
        <fullName evidence="3 9">Glucose-1-phosphate thymidylyltransferase</fullName>
        <ecNumber evidence="3 9">2.7.7.24</ecNumber>
    </recommendedName>
</protein>
<evidence type="ECO:0000256" key="5">
    <source>
        <dbReference type="ARBA" id="ARBA00022695"/>
    </source>
</evidence>
<dbReference type="GO" id="GO:0008879">
    <property type="term" value="F:glucose-1-phosphate thymidylyltransferase activity"/>
    <property type="evidence" value="ECO:0007669"/>
    <property type="project" value="UniProtKB-EC"/>
</dbReference>
<evidence type="ECO:0000256" key="1">
    <source>
        <dbReference type="ARBA" id="ARBA00001946"/>
    </source>
</evidence>
<dbReference type="Proteomes" id="UP000782610">
    <property type="component" value="Unassembled WGS sequence"/>
</dbReference>
<dbReference type="PANTHER" id="PTHR43532:SF1">
    <property type="entry name" value="GLUCOSE-1-PHOSPHATE THYMIDYLYLTRANSFERASE 1"/>
    <property type="match status" value="1"/>
</dbReference>
<evidence type="ECO:0000256" key="3">
    <source>
        <dbReference type="ARBA" id="ARBA00012461"/>
    </source>
</evidence>
<evidence type="ECO:0000256" key="6">
    <source>
        <dbReference type="ARBA" id="ARBA00022723"/>
    </source>
</evidence>